<sequence>MEKLLHSVYLDEEKCLGCTTCLRSCPTGAIRVRGGKATINESKCIDCGECIRICPHHAKLAKTDPLSKKDNYQYTVAMVAPAIIGQFKPKYSISQILSAVKALGFDEVVEVAYGAEIVGQALKYEYHAKRYPRPLISSACPAVVKLIQVRFPELTDNICRLKSPMAITARLIRKRIREEGIHKNSDVGVFFITPCAAKATMVNNPAASEYDKYDLIDGAIAIKDIYSDIARLIGKCPHQEGLHNTTPESCTWALSGGESDYLKNKNVLHVDGIQNVINVLEEIECGKLDTIEFFEGLACIGGCVGGCLTVENNYVAKMYIQDRAKTMKQTSIIHMSDEYVRSVYNSGMMHIKERILPRSPEPLDQDINRAIEKMKQIEILESKLPGLDCGSCGAPGCRALAEDIVAGKAKEIDCVFVLKDRVRDLSVLTNELLQVEHPTEKPLIKKEEM</sequence>
<proteinExistence type="predicted"/>
<dbReference type="PANTHER" id="PTHR43560">
    <property type="entry name" value="ION-TRANSLOCATING OXIDOREDUCTASE COMPLEX SUBUNIT B"/>
    <property type="match status" value="1"/>
</dbReference>
<dbReference type="Proteomes" id="UP000322619">
    <property type="component" value="Unassembled WGS sequence"/>
</dbReference>
<keyword evidence="2" id="KW-0479">Metal-binding</keyword>
<dbReference type="PROSITE" id="PS51656">
    <property type="entry name" value="4FE4S"/>
    <property type="match status" value="1"/>
</dbReference>
<evidence type="ECO:0000313" key="8">
    <source>
        <dbReference type="EMBL" id="TYC85752.1"/>
    </source>
</evidence>
<dbReference type="Gene3D" id="3.40.950.10">
    <property type="entry name" value="Fe-only Hydrogenase (Larger Subunit), Chain L, domain 3"/>
    <property type="match status" value="1"/>
</dbReference>
<dbReference type="AlphaFoldDB" id="A0A1F2PKK7"/>
<evidence type="ECO:0000256" key="2">
    <source>
        <dbReference type="ARBA" id="ARBA00022723"/>
    </source>
</evidence>
<dbReference type="GO" id="GO:0051539">
    <property type="term" value="F:4 iron, 4 sulfur cluster binding"/>
    <property type="evidence" value="ECO:0007669"/>
    <property type="project" value="UniProtKB-KW"/>
</dbReference>
<dbReference type="EMBL" id="LKEU01000014">
    <property type="protein sequence ID" value="OFV71940.1"/>
    <property type="molecule type" value="Genomic_DNA"/>
</dbReference>
<evidence type="ECO:0000256" key="1">
    <source>
        <dbReference type="ARBA" id="ARBA00022485"/>
    </source>
</evidence>
<dbReference type="PANTHER" id="PTHR43560:SF1">
    <property type="entry name" value="ION-TRANSLOCATING OXIDOREDUCTASE COMPLEX SUBUNIT B"/>
    <property type="match status" value="1"/>
</dbReference>
<evidence type="ECO:0000256" key="4">
    <source>
        <dbReference type="ARBA" id="ARBA00023014"/>
    </source>
</evidence>
<dbReference type="EMBL" id="CP087994">
    <property type="protein sequence ID" value="UYO63607.1"/>
    <property type="molecule type" value="Genomic_DNA"/>
</dbReference>
<evidence type="ECO:0000313" key="7">
    <source>
        <dbReference type="EMBL" id="OFV71940.1"/>
    </source>
</evidence>
<evidence type="ECO:0000259" key="6">
    <source>
        <dbReference type="PROSITE" id="PS51656"/>
    </source>
</evidence>
<keyword evidence="7" id="KW-0560">Oxidoreductase</keyword>
<dbReference type="InterPro" id="IPR007202">
    <property type="entry name" value="4Fe-4S_dom"/>
</dbReference>
<feature type="domain" description="4Fe-4S" evidence="6">
    <location>
        <begin position="372"/>
        <end position="431"/>
    </location>
</feature>
<evidence type="ECO:0000256" key="3">
    <source>
        <dbReference type="ARBA" id="ARBA00023004"/>
    </source>
</evidence>
<dbReference type="Gene3D" id="3.30.70.20">
    <property type="match status" value="1"/>
</dbReference>
<evidence type="ECO:0000313" key="11">
    <source>
        <dbReference type="Proteomes" id="UP000322619"/>
    </source>
</evidence>
<dbReference type="PROSITE" id="PS51379">
    <property type="entry name" value="4FE4S_FER_2"/>
    <property type="match status" value="2"/>
</dbReference>
<dbReference type="InterPro" id="IPR009016">
    <property type="entry name" value="Fe_hydrogenase"/>
</dbReference>
<reference evidence="8 11" key="2">
    <citation type="submission" date="2019-08" db="EMBL/GenBank/DDBJ databases">
        <title>Isolation and enrichment of carboxydotrophic bacteria from anaerobic sludge for the production of bio-based chemicals from syngas.</title>
        <authorList>
            <person name="Antares A.L."/>
            <person name="Moreira J."/>
            <person name="Diender M."/>
            <person name="Parshina S.N."/>
            <person name="Stams A.J.M."/>
            <person name="Alves M."/>
            <person name="Alves J.I."/>
            <person name="Sousa D.Z."/>
        </authorList>
    </citation>
    <scope>NUCLEOTIDE SEQUENCE [LARGE SCALE GENOMIC DNA]</scope>
    <source>
        <strain evidence="8 11">JM</strain>
    </source>
</reference>
<dbReference type="OrthoDB" id="9798098at2"/>
<keyword evidence="3" id="KW-0408">Iron</keyword>
<keyword evidence="4" id="KW-0411">Iron-sulfur</keyword>
<evidence type="ECO:0000313" key="12">
    <source>
        <dbReference type="Proteomes" id="UP001163550"/>
    </source>
</evidence>
<dbReference type="Gene3D" id="1.10.15.40">
    <property type="entry name" value="Electron transport complex subunit B, putative Fe-S cluster"/>
    <property type="match status" value="1"/>
</dbReference>
<gene>
    <name evidence="7" type="primary">hydA</name>
    <name evidence="7" type="ORF">ACWI_06900</name>
    <name evidence="8" type="ORF">FXB42_07705</name>
    <name evidence="9" type="ORF">LNN31_04030</name>
</gene>
<accession>A0A1F2PKK7</accession>
<keyword evidence="1" id="KW-0004">4Fe-4S</keyword>
<organism evidence="7 10">
    <name type="scientific">Acetobacterium wieringae</name>
    <dbReference type="NCBI Taxonomy" id="52694"/>
    <lineage>
        <taxon>Bacteria</taxon>
        <taxon>Bacillati</taxon>
        <taxon>Bacillota</taxon>
        <taxon>Clostridia</taxon>
        <taxon>Eubacteriales</taxon>
        <taxon>Eubacteriaceae</taxon>
        <taxon>Acetobacterium</taxon>
    </lineage>
</organism>
<dbReference type="GO" id="GO:0008901">
    <property type="term" value="F:ferredoxin hydrogenase activity"/>
    <property type="evidence" value="ECO:0007669"/>
    <property type="project" value="UniProtKB-EC"/>
</dbReference>
<dbReference type="InterPro" id="IPR017900">
    <property type="entry name" value="4Fe4S_Fe_S_CS"/>
</dbReference>
<protein>
    <submittedName>
        <fullName evidence="9">4Fe-4S binding protein</fullName>
    </submittedName>
    <submittedName>
        <fullName evidence="8">4Fe-4S dicluster domain-containing protein</fullName>
    </submittedName>
    <submittedName>
        <fullName evidence="7">Periplasmic [Fe] hydrogenase large subunit</fullName>
        <ecNumber evidence="7">1.12.7.2</ecNumber>
    </submittedName>
</protein>
<dbReference type="EMBL" id="VSLA01000013">
    <property type="protein sequence ID" value="TYC85752.1"/>
    <property type="molecule type" value="Genomic_DNA"/>
</dbReference>
<keyword evidence="12" id="KW-1185">Reference proteome</keyword>
<dbReference type="RefSeq" id="WP_070370036.1">
    <property type="nucleotide sequence ID" value="NZ_CABIIK010000034.1"/>
</dbReference>
<reference evidence="9" key="3">
    <citation type="submission" date="2021-11" db="EMBL/GenBank/DDBJ databases">
        <title>Isoprene-degrading acetogen.</title>
        <authorList>
            <person name="Yang Y."/>
            <person name="Jin H."/>
            <person name="Yan J."/>
        </authorList>
    </citation>
    <scope>NUCLEOTIDE SEQUENCE</scope>
    <source>
        <strain evidence="9">Berkeley</strain>
    </source>
</reference>
<dbReference type="Pfam" id="PF02906">
    <property type="entry name" value="Fe_hyd_lg_C"/>
    <property type="match status" value="2"/>
</dbReference>
<dbReference type="GO" id="GO:0046872">
    <property type="term" value="F:metal ion binding"/>
    <property type="evidence" value="ECO:0007669"/>
    <property type="project" value="UniProtKB-KW"/>
</dbReference>
<dbReference type="SUPFAM" id="SSF53920">
    <property type="entry name" value="Fe-only hydrogenase"/>
    <property type="match status" value="1"/>
</dbReference>
<feature type="domain" description="4Fe-4S ferredoxin-type" evidence="5">
    <location>
        <begin position="36"/>
        <end position="64"/>
    </location>
</feature>
<dbReference type="Pfam" id="PF04060">
    <property type="entry name" value="FeS"/>
    <property type="match status" value="1"/>
</dbReference>
<dbReference type="EC" id="1.12.7.2" evidence="7"/>
<reference evidence="7 10" key="1">
    <citation type="submission" date="2015-09" db="EMBL/GenBank/DDBJ databases">
        <title>Genome sequence of Acetobacterium wieringae DSM 1911.</title>
        <authorList>
            <person name="Poehlein A."/>
            <person name="Bengelsdorf F.R."/>
            <person name="Schiel-Bengelsdorf B."/>
            <person name="Duerre P."/>
            <person name="Daniel R."/>
        </authorList>
    </citation>
    <scope>NUCLEOTIDE SEQUENCE [LARGE SCALE GENOMIC DNA]</scope>
    <source>
        <strain evidence="7 10">DSM 1911</strain>
    </source>
</reference>
<dbReference type="InterPro" id="IPR017896">
    <property type="entry name" value="4Fe4S_Fe-S-bd"/>
</dbReference>
<evidence type="ECO:0000313" key="10">
    <source>
        <dbReference type="Proteomes" id="UP000176244"/>
    </source>
</evidence>
<feature type="domain" description="4Fe-4S ferredoxin-type" evidence="5">
    <location>
        <begin position="6"/>
        <end position="35"/>
    </location>
</feature>
<name>A0A1F2PKK7_9FIRM</name>
<dbReference type="InterPro" id="IPR050395">
    <property type="entry name" value="4Fe4S_Ferredoxin_RnfB"/>
</dbReference>
<dbReference type="InterPro" id="IPR004108">
    <property type="entry name" value="Fe_hydrogenase_lsu_C"/>
</dbReference>
<dbReference type="Pfam" id="PF13237">
    <property type="entry name" value="Fer4_10"/>
    <property type="match status" value="1"/>
</dbReference>
<dbReference type="PROSITE" id="PS00198">
    <property type="entry name" value="4FE4S_FER_1"/>
    <property type="match status" value="2"/>
</dbReference>
<evidence type="ECO:0000259" key="5">
    <source>
        <dbReference type="PROSITE" id="PS51379"/>
    </source>
</evidence>
<dbReference type="STRING" id="52694.ACWI_06900"/>
<evidence type="ECO:0000313" key="9">
    <source>
        <dbReference type="EMBL" id="UYO63607.1"/>
    </source>
</evidence>
<dbReference type="Proteomes" id="UP001163550">
    <property type="component" value="Chromosome"/>
</dbReference>
<dbReference type="SUPFAM" id="SSF54862">
    <property type="entry name" value="4Fe-4S ferredoxins"/>
    <property type="match status" value="1"/>
</dbReference>
<dbReference type="Proteomes" id="UP000176244">
    <property type="component" value="Unassembled WGS sequence"/>
</dbReference>